<accession>L7L8Y2</accession>
<name>L7L8Y2_9ACTN</name>
<dbReference type="PANTHER" id="PTHR30213">
    <property type="entry name" value="INNER MEMBRANE PROTEIN YHJD"/>
    <property type="match status" value="1"/>
</dbReference>
<keyword evidence="2" id="KW-1003">Cell membrane</keyword>
<evidence type="ECO:0000256" key="6">
    <source>
        <dbReference type="SAM" id="MobiDB-lite"/>
    </source>
</evidence>
<dbReference type="PANTHER" id="PTHR30213:SF1">
    <property type="entry name" value="INNER MEMBRANE PROTEIN YHJD"/>
    <property type="match status" value="1"/>
</dbReference>
<feature type="transmembrane region" description="Helical" evidence="7">
    <location>
        <begin position="203"/>
        <end position="220"/>
    </location>
</feature>
<feature type="transmembrane region" description="Helical" evidence="7">
    <location>
        <begin position="145"/>
        <end position="167"/>
    </location>
</feature>
<organism evidence="8 9">
    <name type="scientific">Gordonia hirsuta DSM 44140 = NBRC 16056</name>
    <dbReference type="NCBI Taxonomy" id="1121927"/>
    <lineage>
        <taxon>Bacteria</taxon>
        <taxon>Bacillati</taxon>
        <taxon>Actinomycetota</taxon>
        <taxon>Actinomycetes</taxon>
        <taxon>Mycobacteriales</taxon>
        <taxon>Gordoniaceae</taxon>
        <taxon>Gordonia</taxon>
    </lineage>
</organism>
<evidence type="ECO:0000313" key="8">
    <source>
        <dbReference type="EMBL" id="GAC57605.1"/>
    </source>
</evidence>
<feature type="region of interest" description="Disordered" evidence="6">
    <location>
        <begin position="326"/>
        <end position="346"/>
    </location>
</feature>
<dbReference type="InterPro" id="IPR017039">
    <property type="entry name" value="Virul_fac_BrkB"/>
</dbReference>
<evidence type="ECO:0000313" key="9">
    <source>
        <dbReference type="Proteomes" id="UP000053405"/>
    </source>
</evidence>
<dbReference type="AlphaFoldDB" id="L7L8Y2"/>
<dbReference type="OrthoDB" id="3349406at2"/>
<feature type="transmembrane region" description="Helical" evidence="7">
    <location>
        <begin position="179"/>
        <end position="196"/>
    </location>
</feature>
<keyword evidence="5 7" id="KW-0472">Membrane</keyword>
<keyword evidence="9" id="KW-1185">Reference proteome</keyword>
<dbReference type="EMBL" id="BANT01000022">
    <property type="protein sequence ID" value="GAC57605.1"/>
    <property type="molecule type" value="Genomic_DNA"/>
</dbReference>
<sequence length="346" mass="37154">MSFASRIDGFQNRYPRVGYPLAVIYKYADDQGGYLAALITYYAFVSLFPSLLLFTTVLGFVLEKQPGLRDRIVDSALQQIPVVGDQLNDPASLSGGVTAVIIGLVGALYGGLGVSVATQNAMNAVWAVPRNSRPNPILVRLRGMVLLFTVGLSMVALVAISITAAAIDFQGASKAYTEIGQLVLAVVVFTFAFRFGTVRKLSIGNVLPGALIAAIGWLLLQRFGGFYVERVITRASAVNSVFASVLGLIAFLYLAAVLLVVCLEINAVRVDKLYPRSLLTPFTDDVVLTDGDIRTYTRLAKAQRNKGFQVIDVVFDKGDAVIDTEASEAPTTEITRPDGGLSPPPR</sequence>
<evidence type="ECO:0000256" key="5">
    <source>
        <dbReference type="ARBA" id="ARBA00023136"/>
    </source>
</evidence>
<evidence type="ECO:0000256" key="2">
    <source>
        <dbReference type="ARBA" id="ARBA00022475"/>
    </source>
</evidence>
<evidence type="ECO:0000256" key="1">
    <source>
        <dbReference type="ARBA" id="ARBA00004651"/>
    </source>
</evidence>
<keyword evidence="4 7" id="KW-1133">Transmembrane helix</keyword>
<evidence type="ECO:0000256" key="4">
    <source>
        <dbReference type="ARBA" id="ARBA00022989"/>
    </source>
</evidence>
<dbReference type="GO" id="GO:0005886">
    <property type="term" value="C:plasma membrane"/>
    <property type="evidence" value="ECO:0007669"/>
    <property type="project" value="UniProtKB-SubCell"/>
</dbReference>
<evidence type="ECO:0000256" key="7">
    <source>
        <dbReference type="SAM" id="Phobius"/>
    </source>
</evidence>
<keyword evidence="3 7" id="KW-0812">Transmembrane</keyword>
<reference evidence="8 9" key="1">
    <citation type="submission" date="2012-12" db="EMBL/GenBank/DDBJ databases">
        <title>Whole genome shotgun sequence of Gordonia hirsuta NBRC 16056.</title>
        <authorList>
            <person name="Isaki-Nakamura S."/>
            <person name="Hosoyama A."/>
            <person name="Tsuchikane K."/>
            <person name="Katsumata H."/>
            <person name="Baba S."/>
            <person name="Yamazaki S."/>
            <person name="Fujita N."/>
        </authorList>
    </citation>
    <scope>NUCLEOTIDE SEQUENCE [LARGE SCALE GENOMIC DNA]</scope>
    <source>
        <strain evidence="8 9">NBRC 16056</strain>
    </source>
</reference>
<feature type="transmembrane region" description="Helical" evidence="7">
    <location>
        <begin position="39"/>
        <end position="62"/>
    </location>
</feature>
<comment type="subcellular location">
    <subcellularLocation>
        <location evidence="1">Cell membrane</location>
        <topology evidence="1">Multi-pass membrane protein</topology>
    </subcellularLocation>
</comment>
<dbReference type="eggNOG" id="COG1295">
    <property type="taxonomic scope" value="Bacteria"/>
</dbReference>
<gene>
    <name evidence="8" type="ORF">GOHSU_22_00650</name>
</gene>
<evidence type="ECO:0000256" key="3">
    <source>
        <dbReference type="ARBA" id="ARBA00022692"/>
    </source>
</evidence>
<protein>
    <submittedName>
        <fullName evidence="8">Uncharacterized protein</fullName>
    </submittedName>
</protein>
<proteinExistence type="predicted"/>
<dbReference type="Pfam" id="PF03631">
    <property type="entry name" value="Virul_fac_BrkB"/>
    <property type="match status" value="1"/>
</dbReference>
<dbReference type="Proteomes" id="UP000053405">
    <property type="component" value="Unassembled WGS sequence"/>
</dbReference>
<feature type="transmembrane region" description="Helical" evidence="7">
    <location>
        <begin position="240"/>
        <end position="263"/>
    </location>
</feature>
<comment type="caution">
    <text evidence="8">The sequence shown here is derived from an EMBL/GenBank/DDBJ whole genome shotgun (WGS) entry which is preliminary data.</text>
</comment>
<dbReference type="STRING" id="1121927.GOHSU_22_00650"/>
<dbReference type="RefSeq" id="WP_005940044.1">
    <property type="nucleotide sequence ID" value="NZ_ATVK01000050.1"/>
</dbReference>